<comment type="caution">
    <text evidence="1">The sequence shown here is derived from an EMBL/GenBank/DDBJ whole genome shotgun (WGS) entry which is preliminary data.</text>
</comment>
<name>A0A4Z0GAS7_9ACTN</name>
<dbReference type="EMBL" id="SRID01000385">
    <property type="protein sequence ID" value="TGA92675.1"/>
    <property type="molecule type" value="Genomic_DNA"/>
</dbReference>
<dbReference type="Proteomes" id="UP000297948">
    <property type="component" value="Unassembled WGS sequence"/>
</dbReference>
<dbReference type="AlphaFoldDB" id="A0A4Z0GAS7"/>
<keyword evidence="2" id="KW-1185">Reference proteome</keyword>
<organism evidence="1 2">
    <name type="scientific">Streptomyces palmae</name>
    <dbReference type="NCBI Taxonomy" id="1701085"/>
    <lineage>
        <taxon>Bacteria</taxon>
        <taxon>Bacillati</taxon>
        <taxon>Actinomycetota</taxon>
        <taxon>Actinomycetes</taxon>
        <taxon>Kitasatosporales</taxon>
        <taxon>Streptomycetaceae</taxon>
        <taxon>Streptomyces</taxon>
    </lineage>
</organism>
<gene>
    <name evidence="1" type="ORF">E4099_27300</name>
</gene>
<evidence type="ECO:0000313" key="2">
    <source>
        <dbReference type="Proteomes" id="UP000297948"/>
    </source>
</evidence>
<dbReference type="RefSeq" id="WP_135341793.1">
    <property type="nucleotide sequence ID" value="NZ_JBHLTX010000054.1"/>
</dbReference>
<proteinExistence type="predicted"/>
<evidence type="ECO:0008006" key="3">
    <source>
        <dbReference type="Google" id="ProtNLM"/>
    </source>
</evidence>
<dbReference type="OrthoDB" id="4263460at2"/>
<protein>
    <recommendedName>
        <fullName evidence="3">Resolvase/invertase-type recombinase catalytic domain-containing protein</fullName>
    </recommendedName>
</protein>
<reference evidence="1 2" key="1">
    <citation type="submission" date="2019-03" db="EMBL/GenBank/DDBJ databases">
        <authorList>
            <person name="Gonzalez-Pimentel J.L."/>
        </authorList>
    </citation>
    <scope>NUCLEOTIDE SEQUENCE [LARGE SCALE GENOMIC DNA]</scope>
    <source>
        <strain evidence="1 2">JCM 31289</strain>
    </source>
</reference>
<evidence type="ECO:0000313" key="1">
    <source>
        <dbReference type="EMBL" id="TGA92675.1"/>
    </source>
</evidence>
<sequence>MSGDAGGAACADAPAKRAAYLVFGAREVDESDDRITAYCQFEKDWDAQLESCARLAEERGYQPVGSSVFSVTQPSLAGVLEWADDPGCEVVLVASDHILRRLQDAWPDWGRVVERLAAAGAVVEAVPYPQPVYPGEELLADHLVAQRVC</sequence>
<accession>A0A4Z0GAS7</accession>